<dbReference type="AlphaFoldDB" id="A0A7S0R9N3"/>
<evidence type="ECO:0000256" key="1">
    <source>
        <dbReference type="SAM" id="MobiDB-lite"/>
    </source>
</evidence>
<feature type="region of interest" description="Disordered" evidence="1">
    <location>
        <begin position="144"/>
        <end position="170"/>
    </location>
</feature>
<evidence type="ECO:0000313" key="2">
    <source>
        <dbReference type="EMBL" id="CAD8670743.1"/>
    </source>
</evidence>
<reference evidence="2" key="1">
    <citation type="submission" date="2021-01" db="EMBL/GenBank/DDBJ databases">
        <authorList>
            <person name="Corre E."/>
            <person name="Pelletier E."/>
            <person name="Niang G."/>
            <person name="Scheremetjew M."/>
            <person name="Finn R."/>
            <person name="Kale V."/>
            <person name="Holt S."/>
            <person name="Cochrane G."/>
            <person name="Meng A."/>
            <person name="Brown T."/>
            <person name="Cohen L."/>
        </authorList>
    </citation>
    <scope>NUCLEOTIDE SEQUENCE</scope>
    <source>
        <strain evidence="2">CCMP722</strain>
    </source>
</reference>
<proteinExistence type="predicted"/>
<protein>
    <submittedName>
        <fullName evidence="2">Uncharacterized protein</fullName>
    </submittedName>
</protein>
<gene>
    <name evidence="2" type="ORF">POBO1169_LOCUS10584</name>
</gene>
<sequence length="170" mass="19761">MKETYTRAELLECRMEHSKQLHRMQASFERREQALHEYWMSQVMRQQSRTEHKPPVIVPHFHRDLVSTSGGTFAGMSGGRPVKIDQFMFKNPEPAPYHHDMSNLTFKPTPPLLHRSAAAAADCRARVVKRQHGVKRDTFVDLQPFPEPKRVDIPRDPSDPWVNGYDSEED</sequence>
<organism evidence="2">
    <name type="scientific">Pyramimonas obovata</name>
    <dbReference type="NCBI Taxonomy" id="1411642"/>
    <lineage>
        <taxon>Eukaryota</taxon>
        <taxon>Viridiplantae</taxon>
        <taxon>Chlorophyta</taxon>
        <taxon>Pyramimonadophyceae</taxon>
        <taxon>Pyramimonadales</taxon>
        <taxon>Pyramimonadaceae</taxon>
        <taxon>Pyramimonas</taxon>
        <taxon>Pyramimonas incertae sedis</taxon>
    </lineage>
</organism>
<accession>A0A7S0R9N3</accession>
<feature type="compositionally biased region" description="Basic and acidic residues" evidence="1">
    <location>
        <begin position="147"/>
        <end position="158"/>
    </location>
</feature>
<dbReference type="EMBL" id="HBFA01020688">
    <property type="protein sequence ID" value="CAD8670743.1"/>
    <property type="molecule type" value="Transcribed_RNA"/>
</dbReference>
<name>A0A7S0R9N3_9CHLO</name>